<evidence type="ECO:0000313" key="2">
    <source>
        <dbReference type="EnsemblPlants" id="TuG1812G0100002147.01.T01.cds357965"/>
    </source>
</evidence>
<feature type="compositionally biased region" description="Basic and acidic residues" evidence="1">
    <location>
        <begin position="23"/>
        <end position="34"/>
    </location>
</feature>
<name>A0A8R7K164_TRIUA</name>
<evidence type="ECO:0000313" key="3">
    <source>
        <dbReference type="Proteomes" id="UP000015106"/>
    </source>
</evidence>
<organism evidence="2 3">
    <name type="scientific">Triticum urartu</name>
    <name type="common">Red wild einkorn</name>
    <name type="synonym">Crithodium urartu</name>
    <dbReference type="NCBI Taxonomy" id="4572"/>
    <lineage>
        <taxon>Eukaryota</taxon>
        <taxon>Viridiplantae</taxon>
        <taxon>Streptophyta</taxon>
        <taxon>Embryophyta</taxon>
        <taxon>Tracheophyta</taxon>
        <taxon>Spermatophyta</taxon>
        <taxon>Magnoliopsida</taxon>
        <taxon>Liliopsida</taxon>
        <taxon>Poales</taxon>
        <taxon>Poaceae</taxon>
        <taxon>BOP clade</taxon>
        <taxon>Pooideae</taxon>
        <taxon>Triticodae</taxon>
        <taxon>Triticeae</taxon>
        <taxon>Triticinae</taxon>
        <taxon>Triticum</taxon>
    </lineage>
</organism>
<keyword evidence="3" id="KW-1185">Reference proteome</keyword>
<reference evidence="2" key="3">
    <citation type="submission" date="2022-06" db="UniProtKB">
        <authorList>
            <consortium name="EnsemblPlants"/>
        </authorList>
    </citation>
    <scope>IDENTIFICATION</scope>
</reference>
<evidence type="ECO:0000256" key="1">
    <source>
        <dbReference type="SAM" id="MobiDB-lite"/>
    </source>
</evidence>
<proteinExistence type="predicted"/>
<reference evidence="2" key="2">
    <citation type="submission" date="2018-03" db="EMBL/GenBank/DDBJ databases">
        <title>The Triticum urartu genome reveals the dynamic nature of wheat genome evolution.</title>
        <authorList>
            <person name="Ling H."/>
            <person name="Ma B."/>
            <person name="Shi X."/>
            <person name="Liu H."/>
            <person name="Dong L."/>
            <person name="Sun H."/>
            <person name="Cao Y."/>
            <person name="Gao Q."/>
            <person name="Zheng S."/>
            <person name="Li Y."/>
            <person name="Yu Y."/>
            <person name="Du H."/>
            <person name="Qi M."/>
            <person name="Li Y."/>
            <person name="Yu H."/>
            <person name="Cui Y."/>
            <person name="Wang N."/>
            <person name="Chen C."/>
            <person name="Wu H."/>
            <person name="Zhao Y."/>
            <person name="Zhang J."/>
            <person name="Li Y."/>
            <person name="Zhou W."/>
            <person name="Zhang B."/>
            <person name="Hu W."/>
            <person name="Eijk M."/>
            <person name="Tang J."/>
            <person name="Witsenboer H."/>
            <person name="Zhao S."/>
            <person name="Li Z."/>
            <person name="Zhang A."/>
            <person name="Wang D."/>
            <person name="Liang C."/>
        </authorList>
    </citation>
    <scope>NUCLEOTIDE SEQUENCE [LARGE SCALE GENOMIC DNA]</scope>
    <source>
        <strain evidence="2">cv. G1812</strain>
    </source>
</reference>
<accession>A0A8R7K164</accession>
<dbReference type="AlphaFoldDB" id="A0A8R7K164"/>
<protein>
    <submittedName>
        <fullName evidence="2">Uncharacterized protein</fullName>
    </submittedName>
</protein>
<reference evidence="3" key="1">
    <citation type="journal article" date="2013" name="Nature">
        <title>Draft genome of the wheat A-genome progenitor Triticum urartu.</title>
        <authorList>
            <person name="Ling H.Q."/>
            <person name="Zhao S."/>
            <person name="Liu D."/>
            <person name="Wang J."/>
            <person name="Sun H."/>
            <person name="Zhang C."/>
            <person name="Fan H."/>
            <person name="Li D."/>
            <person name="Dong L."/>
            <person name="Tao Y."/>
            <person name="Gao C."/>
            <person name="Wu H."/>
            <person name="Li Y."/>
            <person name="Cui Y."/>
            <person name="Guo X."/>
            <person name="Zheng S."/>
            <person name="Wang B."/>
            <person name="Yu K."/>
            <person name="Liang Q."/>
            <person name="Yang W."/>
            <person name="Lou X."/>
            <person name="Chen J."/>
            <person name="Feng M."/>
            <person name="Jian J."/>
            <person name="Zhang X."/>
            <person name="Luo G."/>
            <person name="Jiang Y."/>
            <person name="Liu J."/>
            <person name="Wang Z."/>
            <person name="Sha Y."/>
            <person name="Zhang B."/>
            <person name="Wu H."/>
            <person name="Tang D."/>
            <person name="Shen Q."/>
            <person name="Xue P."/>
            <person name="Zou S."/>
            <person name="Wang X."/>
            <person name="Liu X."/>
            <person name="Wang F."/>
            <person name="Yang Y."/>
            <person name="An X."/>
            <person name="Dong Z."/>
            <person name="Zhang K."/>
            <person name="Zhang X."/>
            <person name="Luo M.C."/>
            <person name="Dvorak J."/>
            <person name="Tong Y."/>
            <person name="Wang J."/>
            <person name="Yang H."/>
            <person name="Li Z."/>
            <person name="Wang D."/>
            <person name="Zhang A."/>
            <person name="Wang J."/>
        </authorList>
    </citation>
    <scope>NUCLEOTIDE SEQUENCE</scope>
    <source>
        <strain evidence="3">cv. G1812</strain>
    </source>
</reference>
<dbReference type="Proteomes" id="UP000015106">
    <property type="component" value="Chromosome 1"/>
</dbReference>
<feature type="region of interest" description="Disordered" evidence="1">
    <location>
        <begin position="22"/>
        <end position="45"/>
    </location>
</feature>
<dbReference type="EnsemblPlants" id="TuG1812G0100002147.01.T01">
    <property type="protein sequence ID" value="TuG1812G0100002147.01.T01.cds357965"/>
    <property type="gene ID" value="TuG1812G0100002147.01"/>
</dbReference>
<dbReference type="Gramene" id="TuG1812G0100002147.01.T01">
    <property type="protein sequence ID" value="TuG1812G0100002147.01.T01.cds357965"/>
    <property type="gene ID" value="TuG1812G0100002147.01"/>
</dbReference>
<sequence>MSRCICCTAMVASLLSKKKKLRQEHDSVARDKGNSRMTVEFDEGE</sequence>